<evidence type="ECO:0000256" key="3">
    <source>
        <dbReference type="ARBA" id="ARBA00022448"/>
    </source>
</evidence>
<dbReference type="InterPro" id="IPR000175">
    <property type="entry name" value="Na/ntran_symport"/>
</dbReference>
<keyword evidence="7 9" id="KW-0472">Membrane</keyword>
<keyword evidence="8" id="KW-0915">Sodium</keyword>
<evidence type="ECO:0000256" key="5">
    <source>
        <dbReference type="ARBA" id="ARBA00022847"/>
    </source>
</evidence>
<evidence type="ECO:0000256" key="9">
    <source>
        <dbReference type="SAM" id="Phobius"/>
    </source>
</evidence>
<dbReference type="EMBL" id="LR900395">
    <property type="protein sequence ID" value="CAD7245532.1"/>
    <property type="molecule type" value="Genomic_DNA"/>
</dbReference>
<comment type="subcellular location">
    <subcellularLocation>
        <location evidence="1">Membrane</location>
        <topology evidence="1">Multi-pass membrane protein</topology>
    </subcellularLocation>
</comment>
<dbReference type="Pfam" id="PF00209">
    <property type="entry name" value="SNF"/>
    <property type="match status" value="1"/>
</dbReference>
<feature type="transmembrane region" description="Helical" evidence="9">
    <location>
        <begin position="6"/>
        <end position="28"/>
    </location>
</feature>
<keyword evidence="6 9" id="KW-1133">Transmembrane helix</keyword>
<gene>
    <name evidence="10" type="ORF">DSTB1V02_LOCUS5405</name>
</gene>
<keyword evidence="11" id="KW-1185">Reference proteome</keyword>
<evidence type="ECO:0000256" key="8">
    <source>
        <dbReference type="PIRSR" id="PIRSR600175-1"/>
    </source>
</evidence>
<evidence type="ECO:0000256" key="4">
    <source>
        <dbReference type="ARBA" id="ARBA00022692"/>
    </source>
</evidence>
<feature type="binding site" evidence="8">
    <location>
        <position position="80"/>
    </location>
    <ligand>
        <name>Na(+)</name>
        <dbReference type="ChEBI" id="CHEBI:29101"/>
        <label>1</label>
    </ligand>
</feature>
<dbReference type="PRINTS" id="PR00176">
    <property type="entry name" value="NANEUSMPORT"/>
</dbReference>
<dbReference type="SUPFAM" id="SSF161070">
    <property type="entry name" value="SNF-like"/>
    <property type="match status" value="1"/>
</dbReference>
<dbReference type="InterPro" id="IPR037272">
    <property type="entry name" value="SNS_sf"/>
</dbReference>
<feature type="binding site" evidence="8">
    <location>
        <position position="76"/>
    </location>
    <ligand>
        <name>Na(+)</name>
        <dbReference type="ChEBI" id="CHEBI:29101"/>
        <label>1</label>
    </ligand>
</feature>
<comment type="similarity">
    <text evidence="2">Belongs to the sodium:neurotransmitter symporter (SNF) (TC 2.A.22) family.</text>
</comment>
<feature type="binding site" evidence="8">
    <location>
        <position position="11"/>
    </location>
    <ligand>
        <name>Na(+)</name>
        <dbReference type="ChEBI" id="CHEBI:29101"/>
        <label>1</label>
    </ligand>
</feature>
<keyword evidence="5" id="KW-0769">Symport</keyword>
<dbReference type="GO" id="GO:0035725">
    <property type="term" value="P:sodium ion transmembrane transport"/>
    <property type="evidence" value="ECO:0007669"/>
    <property type="project" value="TreeGrafter"/>
</dbReference>
<evidence type="ECO:0000256" key="2">
    <source>
        <dbReference type="ARBA" id="ARBA00006459"/>
    </source>
</evidence>
<dbReference type="GO" id="GO:0015293">
    <property type="term" value="F:symporter activity"/>
    <property type="evidence" value="ECO:0007669"/>
    <property type="project" value="UniProtKB-KW"/>
</dbReference>
<dbReference type="GO" id="GO:0005886">
    <property type="term" value="C:plasma membrane"/>
    <property type="evidence" value="ECO:0007669"/>
    <property type="project" value="TreeGrafter"/>
</dbReference>
<sequence length="97" mass="11028">MWDCLITTAVNSLTSLFSGLVIFTYLGYMSARQGIHISRVATEGPGLVFQVYPEAIATLPGSQLWSVLFFIMLIMLGLDSAVRKHDNFIRYHEFYLY</sequence>
<keyword evidence="8" id="KW-0479">Metal-binding</keyword>
<evidence type="ECO:0000256" key="6">
    <source>
        <dbReference type="ARBA" id="ARBA00022989"/>
    </source>
</evidence>
<dbReference type="AlphaFoldDB" id="A0A7R8X7M6"/>
<dbReference type="OrthoDB" id="6581954at2759"/>
<evidence type="ECO:0000313" key="10">
    <source>
        <dbReference type="EMBL" id="CAD7245532.1"/>
    </source>
</evidence>
<proteinExistence type="inferred from homology"/>
<dbReference type="GO" id="GO:0046872">
    <property type="term" value="F:metal ion binding"/>
    <property type="evidence" value="ECO:0007669"/>
    <property type="project" value="UniProtKB-KW"/>
</dbReference>
<feature type="transmembrane region" description="Helical" evidence="9">
    <location>
        <begin position="64"/>
        <end position="82"/>
    </location>
</feature>
<organism evidence="10">
    <name type="scientific">Darwinula stevensoni</name>
    <dbReference type="NCBI Taxonomy" id="69355"/>
    <lineage>
        <taxon>Eukaryota</taxon>
        <taxon>Metazoa</taxon>
        <taxon>Ecdysozoa</taxon>
        <taxon>Arthropoda</taxon>
        <taxon>Crustacea</taxon>
        <taxon>Oligostraca</taxon>
        <taxon>Ostracoda</taxon>
        <taxon>Podocopa</taxon>
        <taxon>Podocopida</taxon>
        <taxon>Darwinulocopina</taxon>
        <taxon>Darwinuloidea</taxon>
        <taxon>Darwinulidae</taxon>
        <taxon>Darwinula</taxon>
    </lineage>
</organism>
<evidence type="ECO:0000256" key="1">
    <source>
        <dbReference type="ARBA" id="ARBA00004141"/>
    </source>
</evidence>
<dbReference type="GO" id="GO:0006865">
    <property type="term" value="P:amino acid transport"/>
    <property type="evidence" value="ECO:0007669"/>
    <property type="project" value="TreeGrafter"/>
</dbReference>
<dbReference type="PROSITE" id="PS50267">
    <property type="entry name" value="NA_NEUROTRAN_SYMP_3"/>
    <property type="match status" value="1"/>
</dbReference>
<feature type="binding site" evidence="8">
    <location>
        <position position="79"/>
    </location>
    <ligand>
        <name>Na(+)</name>
        <dbReference type="ChEBI" id="CHEBI:29101"/>
        <label>1</label>
    </ligand>
</feature>
<dbReference type="PANTHER" id="PTHR11616:SF38">
    <property type="entry name" value="SODIUM-DEPENDENT DOPAMINE TRANSPORTER"/>
    <property type="match status" value="1"/>
</dbReference>
<reference evidence="10" key="1">
    <citation type="submission" date="2020-11" db="EMBL/GenBank/DDBJ databases">
        <authorList>
            <person name="Tran Van P."/>
        </authorList>
    </citation>
    <scope>NUCLEOTIDE SEQUENCE</scope>
</reference>
<evidence type="ECO:0000313" key="11">
    <source>
        <dbReference type="Proteomes" id="UP000677054"/>
    </source>
</evidence>
<dbReference type="EMBL" id="CAJPEV010000878">
    <property type="protein sequence ID" value="CAG0889255.1"/>
    <property type="molecule type" value="Genomic_DNA"/>
</dbReference>
<accession>A0A7R8X7M6</accession>
<keyword evidence="4 9" id="KW-0812">Transmembrane</keyword>
<protein>
    <submittedName>
        <fullName evidence="10">Uncharacterized protein</fullName>
    </submittedName>
</protein>
<keyword evidence="3" id="KW-0813">Transport</keyword>
<dbReference type="Proteomes" id="UP000677054">
    <property type="component" value="Unassembled WGS sequence"/>
</dbReference>
<dbReference type="PANTHER" id="PTHR11616">
    <property type="entry name" value="SODIUM/CHLORIDE DEPENDENT TRANSPORTER"/>
    <property type="match status" value="1"/>
</dbReference>
<evidence type="ECO:0000256" key="7">
    <source>
        <dbReference type="ARBA" id="ARBA00023136"/>
    </source>
</evidence>
<name>A0A7R8X7M6_9CRUS</name>